<dbReference type="Proteomes" id="UP000198287">
    <property type="component" value="Unassembled WGS sequence"/>
</dbReference>
<evidence type="ECO:0000313" key="2">
    <source>
        <dbReference type="EMBL" id="OXA65083.1"/>
    </source>
</evidence>
<evidence type="ECO:0000256" key="1">
    <source>
        <dbReference type="SAM" id="Phobius"/>
    </source>
</evidence>
<gene>
    <name evidence="2" type="ORF">Fcan01_01502</name>
</gene>
<dbReference type="EMBL" id="LNIX01000001">
    <property type="protein sequence ID" value="OXA65083.1"/>
    <property type="molecule type" value="Genomic_DNA"/>
</dbReference>
<keyword evidence="3" id="KW-1185">Reference proteome</keyword>
<comment type="caution">
    <text evidence="2">The sequence shown here is derived from an EMBL/GenBank/DDBJ whole genome shotgun (WGS) entry which is preliminary data.</text>
</comment>
<keyword evidence="1" id="KW-1133">Transmembrane helix</keyword>
<feature type="transmembrane region" description="Helical" evidence="1">
    <location>
        <begin position="34"/>
        <end position="52"/>
    </location>
</feature>
<sequence length="356" mass="41606">MGVKQKVKKPSRKTVASESSTKFSYLKKLTKTQLFFGFLFILGFGLFVKYYFTPEPLYKPSDIIRLHLDVANLIIEQELQIRSHLSEDPTIEIVKNGLKPVQERISSLMVQTSQYEKMDQISGGPTQFIDSSIRELDHIISTQLVKLTFEALTSIAEKYRSISQLCRGSENIVKENKKTTDDIILRVMIIENLVLIPMDDEKEEIEKLANSNFTTMEEAMRKLYHLAEMYDELGRIVEKTSVELGFESGSEFFEFLLTGSDEDIEKIEPVMQKLVKWKEVIDEEKKKNMVYYKIFWVLKGRILDNIFMLIEKMKSYEHEKRAPFNELTTMIIGEIRNLKTRITNLQYKYAKKKVEL</sequence>
<reference evidence="2 3" key="1">
    <citation type="submission" date="2015-12" db="EMBL/GenBank/DDBJ databases">
        <title>The genome of Folsomia candida.</title>
        <authorList>
            <person name="Faddeeva A."/>
            <person name="Derks M.F."/>
            <person name="Anvar Y."/>
            <person name="Smit S."/>
            <person name="Van Straalen N."/>
            <person name="Roelofs D."/>
        </authorList>
    </citation>
    <scope>NUCLEOTIDE SEQUENCE [LARGE SCALE GENOMIC DNA]</scope>
    <source>
        <strain evidence="2 3">VU population</strain>
        <tissue evidence="2">Whole body</tissue>
    </source>
</reference>
<proteinExistence type="predicted"/>
<keyword evidence="1" id="KW-0472">Membrane</keyword>
<evidence type="ECO:0000313" key="3">
    <source>
        <dbReference type="Proteomes" id="UP000198287"/>
    </source>
</evidence>
<protein>
    <submittedName>
        <fullName evidence="2">Uncharacterized protein</fullName>
    </submittedName>
</protein>
<organism evidence="2 3">
    <name type="scientific">Folsomia candida</name>
    <name type="common">Springtail</name>
    <dbReference type="NCBI Taxonomy" id="158441"/>
    <lineage>
        <taxon>Eukaryota</taxon>
        <taxon>Metazoa</taxon>
        <taxon>Ecdysozoa</taxon>
        <taxon>Arthropoda</taxon>
        <taxon>Hexapoda</taxon>
        <taxon>Collembola</taxon>
        <taxon>Entomobryomorpha</taxon>
        <taxon>Isotomoidea</taxon>
        <taxon>Isotomidae</taxon>
        <taxon>Proisotominae</taxon>
        <taxon>Folsomia</taxon>
    </lineage>
</organism>
<accession>A0A226F5L2</accession>
<keyword evidence="1" id="KW-0812">Transmembrane</keyword>
<name>A0A226F5L2_FOLCA</name>
<dbReference type="AlphaFoldDB" id="A0A226F5L2"/>